<name>A0AAV2HMB0_LYMST</name>
<dbReference type="PANTHER" id="PTHR14948">
    <property type="entry name" value="NG5"/>
    <property type="match status" value="1"/>
</dbReference>
<evidence type="ECO:0008006" key="9">
    <source>
        <dbReference type="Google" id="ProtNLM"/>
    </source>
</evidence>
<feature type="transmembrane region" description="Helical" evidence="6">
    <location>
        <begin position="84"/>
        <end position="108"/>
    </location>
</feature>
<dbReference type="Proteomes" id="UP001497497">
    <property type="component" value="Unassembled WGS sequence"/>
</dbReference>
<comment type="subcellular location">
    <subcellularLocation>
        <location evidence="1">Membrane</location>
    </subcellularLocation>
</comment>
<keyword evidence="4 6" id="KW-1133">Transmembrane helix</keyword>
<dbReference type="Pfam" id="PF04505">
    <property type="entry name" value="CD225"/>
    <property type="match status" value="1"/>
</dbReference>
<evidence type="ECO:0000256" key="2">
    <source>
        <dbReference type="ARBA" id="ARBA00006843"/>
    </source>
</evidence>
<proteinExistence type="inferred from homology"/>
<feature type="transmembrane region" description="Helical" evidence="6">
    <location>
        <begin position="129"/>
        <end position="154"/>
    </location>
</feature>
<evidence type="ECO:0000313" key="8">
    <source>
        <dbReference type="Proteomes" id="UP001497497"/>
    </source>
</evidence>
<dbReference type="PANTHER" id="PTHR14948:SF25">
    <property type="entry name" value="DUF4190 DOMAIN-CONTAINING PROTEIN"/>
    <property type="match status" value="1"/>
</dbReference>
<sequence length="167" mass="18602">MNEIIEPVKYNKKTMTSPATIDHQAVHINLTKHGTNENNVITRQPTVNTSQIQYDGHTAMAIFTQSPTPVVAQKPDPKLKPKDFVMTSCAVLFLCNFIFGLLGYHFGVKSNYAWQLGDIETAKRQAKKALLFVIIGVIVGIATYIIAFVLYFVVFKTDHNVETKTAG</sequence>
<dbReference type="InterPro" id="IPR051423">
    <property type="entry name" value="CD225/Dispanin"/>
</dbReference>
<accession>A0AAV2HMB0</accession>
<evidence type="ECO:0000256" key="1">
    <source>
        <dbReference type="ARBA" id="ARBA00004370"/>
    </source>
</evidence>
<dbReference type="InterPro" id="IPR007593">
    <property type="entry name" value="CD225/Dispanin_fam"/>
</dbReference>
<protein>
    <recommendedName>
        <fullName evidence="9">Interferon-induced transmembrane protein</fullName>
    </recommendedName>
</protein>
<reference evidence="7 8" key="1">
    <citation type="submission" date="2024-04" db="EMBL/GenBank/DDBJ databases">
        <authorList>
            <consortium name="Genoscope - CEA"/>
            <person name="William W."/>
        </authorList>
    </citation>
    <scope>NUCLEOTIDE SEQUENCE [LARGE SCALE GENOMIC DNA]</scope>
</reference>
<evidence type="ECO:0000256" key="3">
    <source>
        <dbReference type="ARBA" id="ARBA00022692"/>
    </source>
</evidence>
<evidence type="ECO:0000313" key="7">
    <source>
        <dbReference type="EMBL" id="CAL1534572.1"/>
    </source>
</evidence>
<dbReference type="EMBL" id="CAXITT010000175">
    <property type="protein sequence ID" value="CAL1534572.1"/>
    <property type="molecule type" value="Genomic_DNA"/>
</dbReference>
<comment type="similarity">
    <text evidence="2">Belongs to the CD225/Dispanin family.</text>
</comment>
<evidence type="ECO:0000256" key="5">
    <source>
        <dbReference type="ARBA" id="ARBA00023136"/>
    </source>
</evidence>
<keyword evidence="3 6" id="KW-0812">Transmembrane</keyword>
<evidence type="ECO:0000256" key="6">
    <source>
        <dbReference type="SAM" id="Phobius"/>
    </source>
</evidence>
<organism evidence="7 8">
    <name type="scientific">Lymnaea stagnalis</name>
    <name type="common">Great pond snail</name>
    <name type="synonym">Helix stagnalis</name>
    <dbReference type="NCBI Taxonomy" id="6523"/>
    <lineage>
        <taxon>Eukaryota</taxon>
        <taxon>Metazoa</taxon>
        <taxon>Spiralia</taxon>
        <taxon>Lophotrochozoa</taxon>
        <taxon>Mollusca</taxon>
        <taxon>Gastropoda</taxon>
        <taxon>Heterobranchia</taxon>
        <taxon>Euthyneura</taxon>
        <taxon>Panpulmonata</taxon>
        <taxon>Hygrophila</taxon>
        <taxon>Lymnaeoidea</taxon>
        <taxon>Lymnaeidae</taxon>
        <taxon>Lymnaea</taxon>
    </lineage>
</organism>
<keyword evidence="8" id="KW-1185">Reference proteome</keyword>
<gene>
    <name evidence="7" type="ORF">GSLYS_00008532001</name>
</gene>
<dbReference type="AlphaFoldDB" id="A0AAV2HMB0"/>
<evidence type="ECO:0000256" key="4">
    <source>
        <dbReference type="ARBA" id="ARBA00022989"/>
    </source>
</evidence>
<dbReference type="GO" id="GO:0016020">
    <property type="term" value="C:membrane"/>
    <property type="evidence" value="ECO:0007669"/>
    <property type="project" value="UniProtKB-SubCell"/>
</dbReference>
<comment type="caution">
    <text evidence="7">The sequence shown here is derived from an EMBL/GenBank/DDBJ whole genome shotgun (WGS) entry which is preliminary data.</text>
</comment>
<keyword evidence="5 6" id="KW-0472">Membrane</keyword>